<dbReference type="HOGENOM" id="CLU_1523745_0_0_10"/>
<dbReference type="eggNOG" id="COG2849">
    <property type="taxonomic scope" value="Bacteria"/>
</dbReference>
<dbReference type="Proteomes" id="UP000000852">
    <property type="component" value="Chromosome"/>
</dbReference>
<dbReference type="Gene3D" id="2.20.110.10">
    <property type="entry name" value="Histone H3 K4-specific methyltransferase SET7/9 N-terminal domain"/>
    <property type="match status" value="1"/>
</dbReference>
<evidence type="ECO:0008006" key="3">
    <source>
        <dbReference type="Google" id="ProtNLM"/>
    </source>
</evidence>
<proteinExistence type="predicted"/>
<protein>
    <recommendedName>
        <fullName evidence="3">MORN variant repeat protein</fullName>
    </recommendedName>
</protein>
<dbReference type="STRING" id="485917.Phep_1108"/>
<accession>C6Y3P7</accession>
<evidence type="ECO:0000313" key="2">
    <source>
        <dbReference type="Proteomes" id="UP000000852"/>
    </source>
</evidence>
<keyword evidence="2" id="KW-1185">Reference proteome</keyword>
<evidence type="ECO:0000313" key="1">
    <source>
        <dbReference type="EMBL" id="ACU03326.1"/>
    </source>
</evidence>
<reference evidence="1 2" key="1">
    <citation type="journal article" date="2009" name="Stand. Genomic Sci.">
        <title>Complete genome sequence of Pedobacter heparinus type strain (HIM 762-3).</title>
        <authorList>
            <person name="Han C."/>
            <person name="Spring S."/>
            <person name="Lapidus A."/>
            <person name="Del Rio T.G."/>
            <person name="Tice H."/>
            <person name="Copeland A."/>
            <person name="Cheng J.F."/>
            <person name="Lucas S."/>
            <person name="Chen F."/>
            <person name="Nolan M."/>
            <person name="Bruce D."/>
            <person name="Goodwin L."/>
            <person name="Pitluck S."/>
            <person name="Ivanova N."/>
            <person name="Mavromatis K."/>
            <person name="Mikhailova N."/>
            <person name="Pati A."/>
            <person name="Chen A."/>
            <person name="Palaniappan K."/>
            <person name="Land M."/>
            <person name="Hauser L."/>
            <person name="Chang Y.J."/>
            <person name="Jeffries C.C."/>
            <person name="Saunders E."/>
            <person name="Chertkov O."/>
            <person name="Brettin T."/>
            <person name="Goker M."/>
            <person name="Rohde M."/>
            <person name="Bristow J."/>
            <person name="Eisen J.A."/>
            <person name="Markowitz V."/>
            <person name="Hugenholtz P."/>
            <person name="Kyrpides N.C."/>
            <person name="Klenk H.P."/>
            <person name="Detter J.C."/>
        </authorList>
    </citation>
    <scope>NUCLEOTIDE SEQUENCE [LARGE SCALE GENOMIC DNA]</scope>
    <source>
        <strain evidence="2">ATCC 13125 / DSM 2366 / CIP 104194 / JCM 7457 / NBRC 12017 / NCIMB 9290 / NRRL B-14731 / HIM 762-3</strain>
    </source>
</reference>
<organism evidence="1 2">
    <name type="scientific">Pedobacter heparinus (strain ATCC 13125 / DSM 2366 / CIP 104194 / JCM 7457 / NBRC 12017 / NCIMB 9290 / NRRL B-14731 / HIM 762-3)</name>
    <dbReference type="NCBI Taxonomy" id="485917"/>
    <lineage>
        <taxon>Bacteria</taxon>
        <taxon>Pseudomonadati</taxon>
        <taxon>Bacteroidota</taxon>
        <taxon>Sphingobacteriia</taxon>
        <taxon>Sphingobacteriales</taxon>
        <taxon>Sphingobacteriaceae</taxon>
        <taxon>Pedobacter</taxon>
    </lineage>
</organism>
<dbReference type="RefSeq" id="WP_012781270.1">
    <property type="nucleotide sequence ID" value="NC_013061.1"/>
</dbReference>
<dbReference type="PROSITE" id="PS51257">
    <property type="entry name" value="PROKAR_LIPOPROTEIN"/>
    <property type="match status" value="1"/>
</dbReference>
<dbReference type="EMBL" id="CP001681">
    <property type="protein sequence ID" value="ACU03326.1"/>
    <property type="molecule type" value="Genomic_DNA"/>
</dbReference>
<sequence>MMKVNRILTIGLLVFSACKPQELSLIGNLGRKVRVSNADGFVYAELANTEDKIFTASNKVYAWYGKGLIHSSQGDYSGKLLHGQYIAYYAVNKQLKEKGEYAYGLKKGKWLMWQPDGTLLETQHWYRGLKNGPTLRYDSLGKLKEKVRYNNGKLLEKKKGTSLLVRLKKMLKGKKK</sequence>
<dbReference type="SUPFAM" id="SSF82185">
    <property type="entry name" value="Histone H3 K4-specific methyltransferase SET7/9 N-terminal domain"/>
    <property type="match status" value="1"/>
</dbReference>
<dbReference type="OrthoDB" id="703600at2"/>
<dbReference type="KEGG" id="phe:Phep_1108"/>
<gene>
    <name evidence="1" type="ordered locus">Phep_1108</name>
</gene>
<name>C6Y3P7_PEDHD</name>
<dbReference type="AlphaFoldDB" id="C6Y3P7"/>